<accession>A0A392SEN1</accession>
<reference evidence="1 2" key="1">
    <citation type="journal article" date="2018" name="Front. Plant Sci.">
        <title>Red Clover (Trifolium pratense) and Zigzag Clover (T. medium) - A Picture of Genomic Similarities and Differences.</title>
        <authorList>
            <person name="Dluhosova J."/>
            <person name="Istvanek J."/>
            <person name="Nedelnik J."/>
            <person name="Repkova J."/>
        </authorList>
    </citation>
    <scope>NUCLEOTIDE SEQUENCE [LARGE SCALE GENOMIC DNA]</scope>
    <source>
        <strain evidence="2">cv. 10/8</strain>
        <tissue evidence="1">Leaf</tissue>
    </source>
</reference>
<comment type="caution">
    <text evidence="1">The sequence shown here is derived from an EMBL/GenBank/DDBJ whole genome shotgun (WGS) entry which is preliminary data.</text>
</comment>
<dbReference type="Proteomes" id="UP000265520">
    <property type="component" value="Unassembled WGS sequence"/>
</dbReference>
<protein>
    <submittedName>
        <fullName evidence="1">Uncharacterized protein</fullName>
    </submittedName>
</protein>
<feature type="non-terminal residue" evidence="1">
    <location>
        <position position="52"/>
    </location>
</feature>
<evidence type="ECO:0000313" key="1">
    <source>
        <dbReference type="EMBL" id="MCI46355.1"/>
    </source>
</evidence>
<dbReference type="EMBL" id="LXQA010356269">
    <property type="protein sequence ID" value="MCI46355.1"/>
    <property type="molecule type" value="Genomic_DNA"/>
</dbReference>
<organism evidence="1 2">
    <name type="scientific">Trifolium medium</name>
    <dbReference type="NCBI Taxonomy" id="97028"/>
    <lineage>
        <taxon>Eukaryota</taxon>
        <taxon>Viridiplantae</taxon>
        <taxon>Streptophyta</taxon>
        <taxon>Embryophyta</taxon>
        <taxon>Tracheophyta</taxon>
        <taxon>Spermatophyta</taxon>
        <taxon>Magnoliopsida</taxon>
        <taxon>eudicotyledons</taxon>
        <taxon>Gunneridae</taxon>
        <taxon>Pentapetalae</taxon>
        <taxon>rosids</taxon>
        <taxon>fabids</taxon>
        <taxon>Fabales</taxon>
        <taxon>Fabaceae</taxon>
        <taxon>Papilionoideae</taxon>
        <taxon>50 kb inversion clade</taxon>
        <taxon>NPAAA clade</taxon>
        <taxon>Hologalegina</taxon>
        <taxon>IRL clade</taxon>
        <taxon>Trifolieae</taxon>
        <taxon>Trifolium</taxon>
    </lineage>
</organism>
<dbReference type="AlphaFoldDB" id="A0A392SEN1"/>
<evidence type="ECO:0000313" key="2">
    <source>
        <dbReference type="Proteomes" id="UP000265520"/>
    </source>
</evidence>
<keyword evidence="2" id="KW-1185">Reference proteome</keyword>
<name>A0A392SEN1_9FABA</name>
<proteinExistence type="predicted"/>
<sequence length="52" mass="6113">MRDGIAIATGQHYNERMDDHKSVGKGLRHAFRWVITRGQPGDHPHWDQEQLY</sequence>